<evidence type="ECO:0000313" key="3">
    <source>
        <dbReference type="Proteomes" id="UP000326396"/>
    </source>
</evidence>
<dbReference type="Proteomes" id="UP000326396">
    <property type="component" value="Linkage Group LG5"/>
</dbReference>
<dbReference type="AlphaFoldDB" id="A0A5N6MPG4"/>
<sequence>MDDANQWELKPAPEFQEDSRAPVIKPNIADSTEMCLIQWPKDQVLDFDWQQLFDNLVYILPFSFKVNDMFVIYRTGFEICIVNSFDITVTLCSKVYLTHLFFQDGSNVDARTKAMGYDQLTYMQLNIMLRLKIKWVCFQTWLKEEWVRLSALIVGRGVWILIFLVELIDFCVIGLYFDYSVENHLKVMDEIATCSGESEIEYEQAVIQRLSSSVTF</sequence>
<keyword evidence="1" id="KW-0472">Membrane</keyword>
<dbReference type="OrthoDB" id="1892825at2759"/>
<protein>
    <submittedName>
        <fullName evidence="2">Uncharacterized protein</fullName>
    </submittedName>
</protein>
<keyword evidence="1" id="KW-1133">Transmembrane helix</keyword>
<accession>A0A5N6MPG4</accession>
<gene>
    <name evidence="2" type="ORF">E3N88_31140</name>
</gene>
<comment type="caution">
    <text evidence="2">The sequence shown here is derived from an EMBL/GenBank/DDBJ whole genome shotgun (WGS) entry which is preliminary data.</text>
</comment>
<feature type="transmembrane region" description="Helical" evidence="1">
    <location>
        <begin position="158"/>
        <end position="177"/>
    </location>
</feature>
<dbReference type="EMBL" id="SZYD01000015">
    <property type="protein sequence ID" value="KAD3641916.1"/>
    <property type="molecule type" value="Genomic_DNA"/>
</dbReference>
<evidence type="ECO:0000256" key="1">
    <source>
        <dbReference type="SAM" id="Phobius"/>
    </source>
</evidence>
<keyword evidence="3" id="KW-1185">Reference proteome</keyword>
<organism evidence="2 3">
    <name type="scientific">Mikania micrantha</name>
    <name type="common">bitter vine</name>
    <dbReference type="NCBI Taxonomy" id="192012"/>
    <lineage>
        <taxon>Eukaryota</taxon>
        <taxon>Viridiplantae</taxon>
        <taxon>Streptophyta</taxon>
        <taxon>Embryophyta</taxon>
        <taxon>Tracheophyta</taxon>
        <taxon>Spermatophyta</taxon>
        <taxon>Magnoliopsida</taxon>
        <taxon>eudicotyledons</taxon>
        <taxon>Gunneridae</taxon>
        <taxon>Pentapetalae</taxon>
        <taxon>asterids</taxon>
        <taxon>campanulids</taxon>
        <taxon>Asterales</taxon>
        <taxon>Asteraceae</taxon>
        <taxon>Asteroideae</taxon>
        <taxon>Heliantheae alliance</taxon>
        <taxon>Eupatorieae</taxon>
        <taxon>Mikania</taxon>
    </lineage>
</organism>
<keyword evidence="1" id="KW-0812">Transmembrane</keyword>
<name>A0A5N6MPG4_9ASTR</name>
<evidence type="ECO:0000313" key="2">
    <source>
        <dbReference type="EMBL" id="KAD3641916.1"/>
    </source>
</evidence>
<reference evidence="2 3" key="1">
    <citation type="submission" date="2019-05" db="EMBL/GenBank/DDBJ databases">
        <title>Mikania micrantha, genome provides insights into the molecular mechanism of rapid growth.</title>
        <authorList>
            <person name="Liu B."/>
        </authorList>
    </citation>
    <scope>NUCLEOTIDE SEQUENCE [LARGE SCALE GENOMIC DNA]</scope>
    <source>
        <strain evidence="2">NLD-2019</strain>
        <tissue evidence="2">Leaf</tissue>
    </source>
</reference>
<proteinExistence type="predicted"/>